<gene>
    <name evidence="2" type="ORF">ANN_07863</name>
</gene>
<accession>A0ABQ8SZT3</accession>
<feature type="transmembrane region" description="Helical" evidence="1">
    <location>
        <begin position="63"/>
        <end position="86"/>
    </location>
</feature>
<keyword evidence="1" id="KW-0812">Transmembrane</keyword>
<dbReference type="EMBL" id="JAJSOF020000017">
    <property type="protein sequence ID" value="KAJ4439735.1"/>
    <property type="molecule type" value="Genomic_DNA"/>
</dbReference>
<evidence type="ECO:0000313" key="3">
    <source>
        <dbReference type="Proteomes" id="UP001148838"/>
    </source>
</evidence>
<keyword evidence="3" id="KW-1185">Reference proteome</keyword>
<keyword evidence="1" id="KW-1133">Transmembrane helix</keyword>
<comment type="caution">
    <text evidence="2">The sequence shown here is derived from an EMBL/GenBank/DDBJ whole genome shotgun (WGS) entry which is preliminary data.</text>
</comment>
<evidence type="ECO:0000313" key="2">
    <source>
        <dbReference type="EMBL" id="KAJ4439735.1"/>
    </source>
</evidence>
<dbReference type="Proteomes" id="UP001148838">
    <property type="component" value="Unassembled WGS sequence"/>
</dbReference>
<sequence>MSPGFSTESYPAFTQIGLRENYGKILNQFLRFSNTVVLDMSSFANRRRNVLPVRKRNFSMRSVHLLLVYPCFINIPFYIIIVSNVFKASRRSCVVQDVMTWISDKSHYKEIKCCLEMSVTIWNECPPSIVINLDRNQDGDVHCNKLEIPLSVLTSVGGGKTLQFNKLRKEWNEKAMQEAVKQVREKTWETNSKVLAIVKRE</sequence>
<keyword evidence="1" id="KW-0472">Membrane</keyword>
<evidence type="ECO:0000256" key="1">
    <source>
        <dbReference type="SAM" id="Phobius"/>
    </source>
</evidence>
<proteinExistence type="predicted"/>
<protein>
    <submittedName>
        <fullName evidence="2">Uncharacterized protein</fullName>
    </submittedName>
</protein>
<organism evidence="2 3">
    <name type="scientific">Periplaneta americana</name>
    <name type="common">American cockroach</name>
    <name type="synonym">Blatta americana</name>
    <dbReference type="NCBI Taxonomy" id="6978"/>
    <lineage>
        <taxon>Eukaryota</taxon>
        <taxon>Metazoa</taxon>
        <taxon>Ecdysozoa</taxon>
        <taxon>Arthropoda</taxon>
        <taxon>Hexapoda</taxon>
        <taxon>Insecta</taxon>
        <taxon>Pterygota</taxon>
        <taxon>Neoptera</taxon>
        <taxon>Polyneoptera</taxon>
        <taxon>Dictyoptera</taxon>
        <taxon>Blattodea</taxon>
        <taxon>Blattoidea</taxon>
        <taxon>Blattidae</taxon>
        <taxon>Blattinae</taxon>
        <taxon>Periplaneta</taxon>
    </lineage>
</organism>
<name>A0ABQ8SZT3_PERAM</name>
<reference evidence="2 3" key="1">
    <citation type="journal article" date="2022" name="Allergy">
        <title>Genome assembly and annotation of Periplaneta americana reveal a comprehensive cockroach allergen profile.</title>
        <authorList>
            <person name="Wang L."/>
            <person name="Xiong Q."/>
            <person name="Saelim N."/>
            <person name="Wang L."/>
            <person name="Nong W."/>
            <person name="Wan A.T."/>
            <person name="Shi M."/>
            <person name="Liu X."/>
            <person name="Cao Q."/>
            <person name="Hui J.H.L."/>
            <person name="Sookrung N."/>
            <person name="Leung T.F."/>
            <person name="Tungtrongchitr A."/>
            <person name="Tsui S.K.W."/>
        </authorList>
    </citation>
    <scope>NUCLEOTIDE SEQUENCE [LARGE SCALE GENOMIC DNA]</scope>
    <source>
        <strain evidence="2">PWHHKU_190912</strain>
    </source>
</reference>